<keyword evidence="10" id="KW-1185">Reference proteome</keyword>
<dbReference type="Gene3D" id="1.10.1740.10">
    <property type="match status" value="1"/>
</dbReference>
<evidence type="ECO:0000313" key="9">
    <source>
        <dbReference type="EMBL" id="ENH96157.1"/>
    </source>
</evidence>
<protein>
    <recommendedName>
        <fullName evidence="6">RNA polymerase sigma factor</fullName>
    </recommendedName>
</protein>
<dbReference type="SUPFAM" id="SSF88946">
    <property type="entry name" value="Sigma2 domain of RNA polymerase sigma factors"/>
    <property type="match status" value="1"/>
</dbReference>
<dbReference type="InterPro" id="IPR039425">
    <property type="entry name" value="RNA_pol_sigma-70-like"/>
</dbReference>
<evidence type="ECO:0000256" key="4">
    <source>
        <dbReference type="ARBA" id="ARBA00023125"/>
    </source>
</evidence>
<dbReference type="PANTHER" id="PTHR43133">
    <property type="entry name" value="RNA POLYMERASE ECF-TYPE SIGMA FACTO"/>
    <property type="match status" value="1"/>
</dbReference>
<dbReference type="Gene3D" id="1.10.10.10">
    <property type="entry name" value="Winged helix-like DNA-binding domain superfamily/Winged helix DNA-binding domain"/>
    <property type="match status" value="1"/>
</dbReference>
<dbReference type="PATRIC" id="fig|1308866.3.peg.2452"/>
<evidence type="ECO:0000313" key="10">
    <source>
        <dbReference type="Proteomes" id="UP000012283"/>
    </source>
</evidence>
<dbReference type="InterPro" id="IPR013325">
    <property type="entry name" value="RNA_pol_sigma_r2"/>
</dbReference>
<evidence type="ECO:0000256" key="3">
    <source>
        <dbReference type="ARBA" id="ARBA00023082"/>
    </source>
</evidence>
<comment type="similarity">
    <text evidence="1 6">Belongs to the sigma-70 factor family. ECF subfamily.</text>
</comment>
<dbReference type="OrthoDB" id="9794508at2"/>
<dbReference type="AlphaFoldDB" id="N4WJ37"/>
<dbReference type="GO" id="GO:0016987">
    <property type="term" value="F:sigma factor activity"/>
    <property type="evidence" value="ECO:0007669"/>
    <property type="project" value="UniProtKB-KW"/>
</dbReference>
<dbReference type="InterPro" id="IPR000838">
    <property type="entry name" value="RNA_pol_sigma70_ECF_CS"/>
</dbReference>
<dbReference type="GO" id="GO:0003677">
    <property type="term" value="F:DNA binding"/>
    <property type="evidence" value="ECO:0007669"/>
    <property type="project" value="UniProtKB-KW"/>
</dbReference>
<comment type="caution">
    <text evidence="9">The sequence shown here is derived from an EMBL/GenBank/DDBJ whole genome shotgun (WGS) entry which is preliminary data.</text>
</comment>
<evidence type="ECO:0000256" key="2">
    <source>
        <dbReference type="ARBA" id="ARBA00023015"/>
    </source>
</evidence>
<dbReference type="Proteomes" id="UP000012283">
    <property type="component" value="Unassembled WGS sequence"/>
</dbReference>
<dbReference type="CDD" id="cd06171">
    <property type="entry name" value="Sigma70_r4"/>
    <property type="match status" value="1"/>
</dbReference>
<gene>
    <name evidence="9" type="ORF">J416_12127</name>
</gene>
<dbReference type="PANTHER" id="PTHR43133:SF60">
    <property type="entry name" value="RNA POLYMERASE SIGMA FACTOR SIGV"/>
    <property type="match status" value="1"/>
</dbReference>
<evidence type="ECO:0000256" key="6">
    <source>
        <dbReference type="RuleBase" id="RU000716"/>
    </source>
</evidence>
<keyword evidence="2 6" id="KW-0805">Transcription regulation</keyword>
<feature type="domain" description="RNA polymerase sigma-70 region 2" evidence="7">
    <location>
        <begin position="12"/>
        <end position="77"/>
    </location>
</feature>
<evidence type="ECO:0000256" key="1">
    <source>
        <dbReference type="ARBA" id="ARBA00010641"/>
    </source>
</evidence>
<dbReference type="SUPFAM" id="SSF88659">
    <property type="entry name" value="Sigma3 and sigma4 domains of RNA polymerase sigma factors"/>
    <property type="match status" value="1"/>
</dbReference>
<dbReference type="Pfam" id="PF04542">
    <property type="entry name" value="Sigma70_r2"/>
    <property type="match status" value="1"/>
</dbReference>
<dbReference type="InterPro" id="IPR007627">
    <property type="entry name" value="RNA_pol_sigma70_r2"/>
</dbReference>
<dbReference type="PROSITE" id="PS01063">
    <property type="entry name" value="SIGMA70_ECF"/>
    <property type="match status" value="1"/>
</dbReference>
<name>N4WJ37_9BACI</name>
<dbReference type="GO" id="GO:0006352">
    <property type="term" value="P:DNA-templated transcription initiation"/>
    <property type="evidence" value="ECO:0007669"/>
    <property type="project" value="InterPro"/>
</dbReference>
<dbReference type="STRING" id="1308866.J416_12127"/>
<evidence type="ECO:0000259" key="8">
    <source>
        <dbReference type="Pfam" id="PF08281"/>
    </source>
</evidence>
<accession>N4WJ37</accession>
<reference evidence="9 10" key="1">
    <citation type="submission" date="2013-03" db="EMBL/GenBank/DDBJ databases">
        <title>Draft genome sequence of Gracibacillus halophilus YIM-C55.5, a moderately halophilic and thermophilic organism from the Xiaochaidamu salt lake.</title>
        <authorList>
            <person name="Sugumar T."/>
            <person name="Polireddy D.R."/>
            <person name="Antony A."/>
            <person name="Madhava Y.R."/>
            <person name="Sivakumar N."/>
        </authorList>
    </citation>
    <scope>NUCLEOTIDE SEQUENCE [LARGE SCALE GENOMIC DNA]</scope>
    <source>
        <strain evidence="9 10">YIM-C55.5</strain>
    </source>
</reference>
<evidence type="ECO:0000259" key="7">
    <source>
        <dbReference type="Pfam" id="PF04542"/>
    </source>
</evidence>
<organism evidence="9 10">
    <name type="scientific">Gracilibacillus halophilus YIM-C55.5</name>
    <dbReference type="NCBI Taxonomy" id="1308866"/>
    <lineage>
        <taxon>Bacteria</taxon>
        <taxon>Bacillati</taxon>
        <taxon>Bacillota</taxon>
        <taxon>Bacilli</taxon>
        <taxon>Bacillales</taxon>
        <taxon>Bacillaceae</taxon>
        <taxon>Gracilibacillus</taxon>
    </lineage>
</organism>
<dbReference type="EMBL" id="APML01000056">
    <property type="protein sequence ID" value="ENH96157.1"/>
    <property type="molecule type" value="Genomic_DNA"/>
</dbReference>
<evidence type="ECO:0000256" key="5">
    <source>
        <dbReference type="ARBA" id="ARBA00023163"/>
    </source>
</evidence>
<dbReference type="NCBIfam" id="TIGR02937">
    <property type="entry name" value="sigma70-ECF"/>
    <property type="match status" value="1"/>
</dbReference>
<keyword evidence="3 6" id="KW-0731">Sigma factor</keyword>
<dbReference type="RefSeq" id="WP_003472120.1">
    <property type="nucleotide sequence ID" value="NZ_APML01000056.1"/>
</dbReference>
<dbReference type="Pfam" id="PF08281">
    <property type="entry name" value="Sigma70_r4_2"/>
    <property type="match status" value="1"/>
</dbReference>
<keyword evidence="5 6" id="KW-0804">Transcription</keyword>
<keyword evidence="4 6" id="KW-0238">DNA-binding</keyword>
<dbReference type="eggNOG" id="COG1595">
    <property type="taxonomic scope" value="Bacteria"/>
</dbReference>
<dbReference type="GO" id="GO:0006950">
    <property type="term" value="P:response to stress"/>
    <property type="evidence" value="ECO:0007669"/>
    <property type="project" value="UniProtKB-ARBA"/>
</dbReference>
<feature type="domain" description="RNA polymerase sigma factor 70 region 4 type 2" evidence="8">
    <location>
        <begin position="108"/>
        <end position="160"/>
    </location>
</feature>
<dbReference type="InterPro" id="IPR013249">
    <property type="entry name" value="RNA_pol_sigma70_r4_t2"/>
</dbReference>
<proteinExistence type="inferred from homology"/>
<dbReference type="InterPro" id="IPR036388">
    <property type="entry name" value="WH-like_DNA-bd_sf"/>
</dbReference>
<dbReference type="InterPro" id="IPR013324">
    <property type="entry name" value="RNA_pol_sigma_r3/r4-like"/>
</dbReference>
<dbReference type="InterPro" id="IPR014284">
    <property type="entry name" value="RNA_pol_sigma-70_dom"/>
</dbReference>
<sequence length="170" mass="20038">MSRQTIVSEWFQWYHQDIYNFLVYFTGRTDTEDLVQEVFIKAMKHAHRFSGKSSPKTWLISIARNLAIDDVRKKKRRALHYSKPLEDAFHIGDHETPETFIDQEVRNQELYQLIQSLRKNYRDVVILHGIQELSVAETAEVLDWSNQKVRTTYSRALKSLRKMKGGADHG</sequence>